<protein>
    <submittedName>
        <fullName evidence="2">Uncharacterized protein</fullName>
    </submittedName>
</protein>
<proteinExistence type="predicted"/>
<feature type="compositionally biased region" description="Basic and acidic residues" evidence="1">
    <location>
        <begin position="37"/>
        <end position="49"/>
    </location>
</feature>
<name>A0A8S5R2L3_9CAUD</name>
<feature type="region of interest" description="Disordered" evidence="1">
    <location>
        <begin position="36"/>
        <end position="56"/>
    </location>
</feature>
<evidence type="ECO:0000313" key="2">
    <source>
        <dbReference type="EMBL" id="DAE25213.1"/>
    </source>
</evidence>
<reference evidence="2" key="1">
    <citation type="journal article" date="2021" name="Proc. Natl. Acad. Sci. U.S.A.">
        <title>A Catalog of Tens of Thousands of Viruses from Human Metagenomes Reveals Hidden Associations with Chronic Diseases.</title>
        <authorList>
            <person name="Tisza M.J."/>
            <person name="Buck C.B."/>
        </authorList>
    </citation>
    <scope>NUCLEOTIDE SEQUENCE</scope>
    <source>
        <strain evidence="2">CtWWc42</strain>
    </source>
</reference>
<dbReference type="EMBL" id="BK015795">
    <property type="protein sequence ID" value="DAE25213.1"/>
    <property type="molecule type" value="Genomic_DNA"/>
</dbReference>
<evidence type="ECO:0000256" key="1">
    <source>
        <dbReference type="SAM" id="MobiDB-lite"/>
    </source>
</evidence>
<accession>A0A8S5R2L3</accession>
<sequence>MDNITTSVEINDAVLTTKAINDANGRLCAKFQNKPIDPTRNKIEKTDKAKKPHFPPENVRFHRMLDAIWAVAAASGFRINSRIEAVDIKSGKEFK</sequence>
<organism evidence="2">
    <name type="scientific">Siphoviridae sp. ctWWc42</name>
    <dbReference type="NCBI Taxonomy" id="2826361"/>
    <lineage>
        <taxon>Viruses</taxon>
        <taxon>Duplodnaviria</taxon>
        <taxon>Heunggongvirae</taxon>
        <taxon>Uroviricota</taxon>
        <taxon>Caudoviricetes</taxon>
    </lineage>
</organism>